<accession>A0ABV8CIG8</accession>
<evidence type="ECO:0000259" key="2">
    <source>
        <dbReference type="SMART" id="SM00062"/>
    </source>
</evidence>
<feature type="domain" description="Solute-binding protein family 3/N-terminal" evidence="2">
    <location>
        <begin position="25"/>
        <end position="253"/>
    </location>
</feature>
<dbReference type="SUPFAM" id="SSF53850">
    <property type="entry name" value="Periplasmic binding protein-like II"/>
    <property type="match status" value="1"/>
</dbReference>
<evidence type="ECO:0000313" key="4">
    <source>
        <dbReference type="Proteomes" id="UP001595692"/>
    </source>
</evidence>
<proteinExistence type="predicted"/>
<feature type="signal peptide" evidence="1">
    <location>
        <begin position="1"/>
        <end position="24"/>
    </location>
</feature>
<dbReference type="EMBL" id="JBHSAF010000001">
    <property type="protein sequence ID" value="MFC3911898.1"/>
    <property type="molecule type" value="Genomic_DNA"/>
</dbReference>
<dbReference type="Proteomes" id="UP001595692">
    <property type="component" value="Unassembled WGS sequence"/>
</dbReference>
<protein>
    <submittedName>
        <fullName evidence="3">Substrate-binding periplasmic protein</fullName>
    </submittedName>
</protein>
<dbReference type="Pfam" id="PF00497">
    <property type="entry name" value="SBP_bac_3"/>
    <property type="match status" value="1"/>
</dbReference>
<keyword evidence="1" id="KW-0732">Signal</keyword>
<keyword evidence="4" id="KW-1185">Reference proteome</keyword>
<sequence length="253" mass="28816">MTTRHWFHIALLALGCLLDNAAQAALRIGVSFAIPPYVIADEDRGIEIELLRAALVDSPEPLQVLYLPLARSFQMLESGELDGMLNLRPGMVDGVHYSQPVLTFRNMVITSETRWPAGSLQRLTDLRQLKILAFQRAREILGRDFTSAVAAAPYYAETAKQSLQVRQLLRGRIDAVVMERRIFDYYLHDAASSGQYLSHEVNQRFVKHDLFPPTDYCFAFRSQSIRDRFNRNLARLRANGEFARILARYGVSE</sequence>
<name>A0ABV8CIG8_9GAMM</name>
<evidence type="ECO:0000256" key="1">
    <source>
        <dbReference type="SAM" id="SignalP"/>
    </source>
</evidence>
<evidence type="ECO:0000313" key="3">
    <source>
        <dbReference type="EMBL" id="MFC3911898.1"/>
    </source>
</evidence>
<dbReference type="SMART" id="SM00062">
    <property type="entry name" value="PBPb"/>
    <property type="match status" value="1"/>
</dbReference>
<dbReference type="Gene3D" id="3.40.190.10">
    <property type="entry name" value="Periplasmic binding protein-like II"/>
    <property type="match status" value="2"/>
</dbReference>
<dbReference type="PROSITE" id="PS51257">
    <property type="entry name" value="PROKAR_LIPOPROTEIN"/>
    <property type="match status" value="1"/>
</dbReference>
<organism evidence="3 4">
    <name type="scientific">Pseudaeromonas sharmana</name>
    <dbReference type="NCBI Taxonomy" id="328412"/>
    <lineage>
        <taxon>Bacteria</taxon>
        <taxon>Pseudomonadati</taxon>
        <taxon>Pseudomonadota</taxon>
        <taxon>Gammaproteobacteria</taxon>
        <taxon>Aeromonadales</taxon>
        <taxon>Aeromonadaceae</taxon>
        <taxon>Pseudaeromonas</taxon>
    </lineage>
</organism>
<comment type="caution">
    <text evidence="3">The sequence shown here is derived from an EMBL/GenBank/DDBJ whole genome shotgun (WGS) entry which is preliminary data.</text>
</comment>
<reference evidence="4" key="1">
    <citation type="journal article" date="2019" name="Int. J. Syst. Evol. Microbiol.">
        <title>The Global Catalogue of Microorganisms (GCM) 10K type strain sequencing project: providing services to taxonomists for standard genome sequencing and annotation.</title>
        <authorList>
            <consortium name="The Broad Institute Genomics Platform"/>
            <consortium name="The Broad Institute Genome Sequencing Center for Infectious Disease"/>
            <person name="Wu L."/>
            <person name="Ma J."/>
        </authorList>
    </citation>
    <scope>NUCLEOTIDE SEQUENCE [LARGE SCALE GENOMIC DNA]</scope>
    <source>
        <strain evidence="4">CCUG 54939</strain>
    </source>
</reference>
<feature type="chain" id="PRO_5046398668" evidence="1">
    <location>
        <begin position="25"/>
        <end position="253"/>
    </location>
</feature>
<gene>
    <name evidence="3" type="ORF">ACFOSS_00255</name>
</gene>
<dbReference type="RefSeq" id="WP_377149698.1">
    <property type="nucleotide sequence ID" value="NZ_JBHSAF010000001.1"/>
</dbReference>
<dbReference type="InterPro" id="IPR001638">
    <property type="entry name" value="Solute-binding_3/MltF_N"/>
</dbReference>